<comment type="caution">
    <text evidence="2">The sequence shown here is derived from an EMBL/GenBank/DDBJ whole genome shotgun (WGS) entry which is preliminary data.</text>
</comment>
<feature type="region of interest" description="Disordered" evidence="1">
    <location>
        <begin position="745"/>
        <end position="887"/>
    </location>
</feature>
<feature type="compositionally biased region" description="Basic and acidic residues" evidence="1">
    <location>
        <begin position="848"/>
        <end position="860"/>
    </location>
</feature>
<feature type="compositionally biased region" description="Low complexity" evidence="1">
    <location>
        <begin position="1143"/>
        <end position="1152"/>
    </location>
</feature>
<feature type="compositionally biased region" description="Basic and acidic residues" evidence="1">
    <location>
        <begin position="871"/>
        <end position="880"/>
    </location>
</feature>
<feature type="region of interest" description="Disordered" evidence="1">
    <location>
        <begin position="698"/>
        <end position="732"/>
    </location>
</feature>
<name>A0AAV9G7Q1_9PEZI</name>
<gene>
    <name evidence="2" type="ORF">QBC34DRAFT_416046</name>
</gene>
<feature type="compositionally biased region" description="Basic and acidic residues" evidence="1">
    <location>
        <begin position="1"/>
        <end position="12"/>
    </location>
</feature>
<feature type="region of interest" description="Disordered" evidence="1">
    <location>
        <begin position="1033"/>
        <end position="1160"/>
    </location>
</feature>
<proteinExistence type="predicted"/>
<dbReference type="Proteomes" id="UP001321760">
    <property type="component" value="Unassembled WGS sequence"/>
</dbReference>
<organism evidence="2 3">
    <name type="scientific">Podospora aff. communis PSN243</name>
    <dbReference type="NCBI Taxonomy" id="3040156"/>
    <lineage>
        <taxon>Eukaryota</taxon>
        <taxon>Fungi</taxon>
        <taxon>Dikarya</taxon>
        <taxon>Ascomycota</taxon>
        <taxon>Pezizomycotina</taxon>
        <taxon>Sordariomycetes</taxon>
        <taxon>Sordariomycetidae</taxon>
        <taxon>Sordariales</taxon>
        <taxon>Podosporaceae</taxon>
        <taxon>Podospora</taxon>
    </lineage>
</organism>
<feature type="compositionally biased region" description="Low complexity" evidence="1">
    <location>
        <begin position="252"/>
        <end position="264"/>
    </location>
</feature>
<feature type="compositionally biased region" description="Acidic residues" evidence="1">
    <location>
        <begin position="145"/>
        <end position="158"/>
    </location>
</feature>
<feature type="compositionally biased region" description="Polar residues" evidence="1">
    <location>
        <begin position="459"/>
        <end position="478"/>
    </location>
</feature>
<feature type="compositionally biased region" description="Low complexity" evidence="1">
    <location>
        <begin position="1038"/>
        <end position="1052"/>
    </location>
</feature>
<feature type="compositionally biased region" description="Basic and acidic residues" evidence="1">
    <location>
        <begin position="56"/>
        <end position="69"/>
    </location>
</feature>
<evidence type="ECO:0000313" key="3">
    <source>
        <dbReference type="Proteomes" id="UP001321760"/>
    </source>
</evidence>
<feature type="compositionally biased region" description="Basic and acidic residues" evidence="1">
    <location>
        <begin position="360"/>
        <end position="370"/>
    </location>
</feature>
<feature type="compositionally biased region" description="Acidic residues" evidence="1">
    <location>
        <begin position="88"/>
        <end position="98"/>
    </location>
</feature>
<feature type="compositionally biased region" description="Basic and acidic residues" evidence="1">
    <location>
        <begin position="292"/>
        <end position="304"/>
    </location>
</feature>
<evidence type="ECO:0000313" key="2">
    <source>
        <dbReference type="EMBL" id="KAK4444045.1"/>
    </source>
</evidence>
<feature type="region of interest" description="Disordered" evidence="1">
    <location>
        <begin position="404"/>
        <end position="481"/>
    </location>
</feature>
<reference evidence="2" key="2">
    <citation type="submission" date="2023-05" db="EMBL/GenBank/DDBJ databases">
        <authorList>
            <consortium name="Lawrence Berkeley National Laboratory"/>
            <person name="Steindorff A."/>
            <person name="Hensen N."/>
            <person name="Bonometti L."/>
            <person name="Westerberg I."/>
            <person name="Brannstrom I.O."/>
            <person name="Guillou S."/>
            <person name="Cros-Aarteil S."/>
            <person name="Calhoun S."/>
            <person name="Haridas S."/>
            <person name="Kuo A."/>
            <person name="Mondo S."/>
            <person name="Pangilinan J."/>
            <person name="Riley R."/>
            <person name="Labutti K."/>
            <person name="Andreopoulos B."/>
            <person name="Lipzen A."/>
            <person name="Chen C."/>
            <person name="Yanf M."/>
            <person name="Daum C."/>
            <person name="Ng V."/>
            <person name="Clum A."/>
            <person name="Ohm R."/>
            <person name="Martin F."/>
            <person name="Silar P."/>
            <person name="Natvig D."/>
            <person name="Lalanne C."/>
            <person name="Gautier V."/>
            <person name="Ament-Velasquez S.L."/>
            <person name="Kruys A."/>
            <person name="Hutchinson M.I."/>
            <person name="Powell A.J."/>
            <person name="Barry K."/>
            <person name="Miller A.N."/>
            <person name="Grigoriev I.V."/>
            <person name="Debuchy R."/>
            <person name="Gladieux P."/>
            <person name="Thoren M.H."/>
            <person name="Johannesson H."/>
        </authorList>
    </citation>
    <scope>NUCLEOTIDE SEQUENCE</scope>
    <source>
        <strain evidence="2">PSN243</strain>
    </source>
</reference>
<reference evidence="2" key="1">
    <citation type="journal article" date="2023" name="Mol. Phylogenet. Evol.">
        <title>Genome-scale phylogeny and comparative genomics of the fungal order Sordariales.</title>
        <authorList>
            <person name="Hensen N."/>
            <person name="Bonometti L."/>
            <person name="Westerberg I."/>
            <person name="Brannstrom I.O."/>
            <person name="Guillou S."/>
            <person name="Cros-Aarteil S."/>
            <person name="Calhoun S."/>
            <person name="Haridas S."/>
            <person name="Kuo A."/>
            <person name="Mondo S."/>
            <person name="Pangilinan J."/>
            <person name="Riley R."/>
            <person name="LaButti K."/>
            <person name="Andreopoulos B."/>
            <person name="Lipzen A."/>
            <person name="Chen C."/>
            <person name="Yan M."/>
            <person name="Daum C."/>
            <person name="Ng V."/>
            <person name="Clum A."/>
            <person name="Steindorff A."/>
            <person name="Ohm R.A."/>
            <person name="Martin F."/>
            <person name="Silar P."/>
            <person name="Natvig D.O."/>
            <person name="Lalanne C."/>
            <person name="Gautier V."/>
            <person name="Ament-Velasquez S.L."/>
            <person name="Kruys A."/>
            <person name="Hutchinson M.I."/>
            <person name="Powell A.J."/>
            <person name="Barry K."/>
            <person name="Miller A.N."/>
            <person name="Grigoriev I.V."/>
            <person name="Debuchy R."/>
            <person name="Gladieux P."/>
            <person name="Hiltunen Thoren M."/>
            <person name="Johannesson H."/>
        </authorList>
    </citation>
    <scope>NUCLEOTIDE SEQUENCE</scope>
    <source>
        <strain evidence="2">PSN243</strain>
    </source>
</reference>
<feature type="compositionally biased region" description="Basic and acidic residues" evidence="1">
    <location>
        <begin position="810"/>
        <end position="833"/>
    </location>
</feature>
<evidence type="ECO:0000256" key="1">
    <source>
        <dbReference type="SAM" id="MobiDB-lite"/>
    </source>
</evidence>
<feature type="compositionally biased region" description="Acidic residues" evidence="1">
    <location>
        <begin position="106"/>
        <end position="121"/>
    </location>
</feature>
<evidence type="ECO:0008006" key="4">
    <source>
        <dbReference type="Google" id="ProtNLM"/>
    </source>
</evidence>
<feature type="compositionally biased region" description="Basic and acidic residues" evidence="1">
    <location>
        <begin position="186"/>
        <end position="199"/>
    </location>
</feature>
<feature type="region of interest" description="Disordered" evidence="1">
    <location>
        <begin position="1"/>
        <end position="387"/>
    </location>
</feature>
<protein>
    <recommendedName>
        <fullName evidence="4">Pathway-specific nitrogen regulator</fullName>
    </recommendedName>
</protein>
<keyword evidence="3" id="KW-1185">Reference proteome</keyword>
<accession>A0AAV9G7Q1</accession>
<feature type="compositionally biased region" description="Basic and acidic residues" evidence="1">
    <location>
        <begin position="746"/>
        <end position="764"/>
    </location>
</feature>
<dbReference type="EMBL" id="MU865983">
    <property type="protein sequence ID" value="KAK4444045.1"/>
    <property type="molecule type" value="Genomic_DNA"/>
</dbReference>
<feature type="compositionally biased region" description="Polar residues" evidence="1">
    <location>
        <begin position="426"/>
        <end position="436"/>
    </location>
</feature>
<feature type="compositionally biased region" description="Basic and acidic residues" evidence="1">
    <location>
        <begin position="404"/>
        <end position="414"/>
    </location>
</feature>
<feature type="compositionally biased region" description="Low complexity" evidence="1">
    <location>
        <begin position="46"/>
        <end position="55"/>
    </location>
</feature>
<feature type="compositionally biased region" description="Acidic residues" evidence="1">
    <location>
        <begin position="202"/>
        <end position="216"/>
    </location>
</feature>
<feature type="compositionally biased region" description="Basic and acidic residues" evidence="1">
    <location>
        <begin position="312"/>
        <end position="325"/>
    </location>
</feature>
<sequence length="1384" mass="151158">MPRKDEDFDFKIFVDPSCLSDPMDDETTTTQMPTEAASPIADIPVAAEPATTEATEQPHDSDGQEKADIEEPTTETQVPETADQPLEAVEEPADEPLDEAVHQPQDETEPDATEPDAEVDAAEQHDSSIVEEESIIEDRGAIEEQPLEDDSEIVDNEDPIAVGDESLLESERSIAQDDAEEASDMSYHKDEEVHDRSLMTEDGQEPVDESYIGDDAETPKAMRNSLPGAEDETESKPATSTSTDRKASLRTEALIQAAARAVVAKLEKRSSNRDSVSQVDEEVDTSLLSTDSQDHYEVDERRASYQDSPSQSRRESTDSQIRHELPASGDEGGDSSSQHEGEDDVFSDRSARSSLGSFDGHSDGANKPKANEQPGDQSFLSRGRSPRMSGVSIISGLSQYDKEDFVPTSRETRLPFRTPSDIRAMQMTSPTPSVFSGASPRSAKRHTGHSVGSIPRASHFQSPTGSAQYSPKGRSTPTRLKVRKATPPLVLLHVTLLPLRWMWGDVLDGLDPVNGKALDENKQVYEASEQLKTLRDAWRELQDCVGETVLERGVLLPHPQNDFEVLEERLLEALELPLRRRARILECGHYLGPSNIADYEDDESDDGYTTESTRARDERRHWCTTCKGDIKYESLGPGKVFRVKVYASNGLMKAGAWEACWKDMERVDVEVEPIVEPAMLAELERLAEIQMKVEDERQRAEEEREREAEAAAEEELRREEELERELAKDAAREDCSVDQTLPVVPEPDRAWAEAERTETERQARELVVSSPPPSSMQVTMHASPPQPPYSSALRAESPALMRVTHSSRSMRSDSIDVSEERMRRDEERMREIYGDGPTPYSEKASSVRGEHGSTRPRHPDSYVPPPSPRSPSEEAYERRQHRDAHKRGLENASFSDLLLEAFKVLLRDPKNVAIIVLCVFLTCVIVRPSPQAPVFPEGQLATYRPQPKQEAVMQAPAVKMETQARPQVDAPASSQAAEATLETPLVESVSNIIMETSAASASIEQPIASNLLEAPSPSEEPIVLEVASEKARIEEPEVVLSIPSEEPVSPEETQTEESEEPSSVANEEPEALQSIPSEEPEPVLDSISSEIDTNAPPEFDAPVAGLEESVALDIPVETDSAALEDDLMAPPATADVPSDEVAAEPASVEASDIPPSSDATVVDGVAANQASGGEQGTELADEVESLVAAAPEVEGDEKSVDVEAPVDAAEEALPAGEGALDAEVPVVVETKVETETVEKPEAAAGSEVIVEEAPLSEAPFDFEASLNAEAPLSPASDDEDTATTTTDEISAKATHPCESYVRSQMAADAAPTPLVFPDIQRITTKVFETITKTVRVRITTTETVSYIETAVPQTVEETVYETETLRVTVSIPVDAVPTPAHDEL</sequence>